<keyword evidence="3" id="KW-1185">Reference proteome</keyword>
<dbReference type="EMBL" id="FOPZ01000005">
    <property type="protein sequence ID" value="SFH48744.1"/>
    <property type="molecule type" value="Genomic_DNA"/>
</dbReference>
<evidence type="ECO:0000313" key="3">
    <source>
        <dbReference type="Proteomes" id="UP000323537"/>
    </source>
</evidence>
<feature type="region of interest" description="Disordered" evidence="1">
    <location>
        <begin position="64"/>
        <end position="85"/>
    </location>
</feature>
<proteinExistence type="predicted"/>
<name>A0A1I3AF86_9EURY</name>
<reference evidence="2 3" key="1">
    <citation type="submission" date="2016-10" db="EMBL/GenBank/DDBJ databases">
        <authorList>
            <person name="Varghese N."/>
            <person name="Submissions S."/>
        </authorList>
    </citation>
    <scope>NUCLEOTIDE SEQUENCE [LARGE SCALE GENOMIC DNA]</scope>
    <source>
        <strain evidence="2 3">CGMCC 1.6377</strain>
    </source>
</reference>
<evidence type="ECO:0000256" key="1">
    <source>
        <dbReference type="SAM" id="MobiDB-lite"/>
    </source>
</evidence>
<accession>A0A1I3AF86</accession>
<organism evidence="2 3">
    <name type="scientific">Halorubrum aquaticum</name>
    <dbReference type="NCBI Taxonomy" id="387340"/>
    <lineage>
        <taxon>Archaea</taxon>
        <taxon>Methanobacteriati</taxon>
        <taxon>Methanobacteriota</taxon>
        <taxon>Stenosarchaea group</taxon>
        <taxon>Halobacteria</taxon>
        <taxon>Halobacteriales</taxon>
        <taxon>Haloferacaceae</taxon>
        <taxon>Halorubrum</taxon>
    </lineage>
</organism>
<protein>
    <submittedName>
        <fullName evidence="2">Uncharacterized protein</fullName>
    </submittedName>
</protein>
<evidence type="ECO:0000313" key="2">
    <source>
        <dbReference type="EMBL" id="SFH48744.1"/>
    </source>
</evidence>
<dbReference type="AlphaFoldDB" id="A0A1I3AF86"/>
<feature type="compositionally biased region" description="Basic and acidic residues" evidence="1">
    <location>
        <begin position="70"/>
        <end position="85"/>
    </location>
</feature>
<gene>
    <name evidence="2" type="ORF">SAMN04488066_105166</name>
</gene>
<dbReference type="OrthoDB" id="297490at2157"/>
<sequence>MRPEEAVRQLEYAIDASLDEIGQRAAAGYRPTFERVADRADGAAVYTLAGELAEEVDCGDCPTPAEANETAERVLADRAYTDGGE</sequence>
<dbReference type="RefSeq" id="WP_149784011.1">
    <property type="nucleotide sequence ID" value="NZ_BAAADP010000003.1"/>
</dbReference>
<dbReference type="Proteomes" id="UP000323537">
    <property type="component" value="Unassembled WGS sequence"/>
</dbReference>